<keyword evidence="7" id="KW-1185">Reference proteome</keyword>
<dbReference type="Gene3D" id="2.60.120.290">
    <property type="entry name" value="Spermadhesin, CUB domain"/>
    <property type="match status" value="1"/>
</dbReference>
<evidence type="ECO:0000256" key="4">
    <source>
        <dbReference type="SAM" id="Phobius"/>
    </source>
</evidence>
<dbReference type="InterPro" id="IPR000859">
    <property type="entry name" value="CUB_dom"/>
</dbReference>
<evidence type="ECO:0000313" key="7">
    <source>
        <dbReference type="Proteomes" id="UP001249851"/>
    </source>
</evidence>
<dbReference type="SUPFAM" id="SSF49854">
    <property type="entry name" value="Spermadhesin, CUB domain"/>
    <property type="match status" value="1"/>
</dbReference>
<evidence type="ECO:0000259" key="5">
    <source>
        <dbReference type="PROSITE" id="PS01180"/>
    </source>
</evidence>
<keyword evidence="1" id="KW-1015">Disulfide bond</keyword>
<dbReference type="InterPro" id="IPR000884">
    <property type="entry name" value="TSP1_rpt"/>
</dbReference>
<dbReference type="SUPFAM" id="SSF82895">
    <property type="entry name" value="TSP-1 type 1 repeat"/>
    <property type="match status" value="1"/>
</dbReference>
<dbReference type="Pfam" id="PF00431">
    <property type="entry name" value="CUB"/>
    <property type="match status" value="1"/>
</dbReference>
<sequence length="848" mass="96895">MNCQMCDKRLTQKQNLHTVAIPYRQQTFHEEERAMEKWSMLLCGLLIASGILSSQAKGEEYTKGEVKSLSVELAPDSIEVLGGNVTLYFCFDRNFSEILTERTISVSVYDGNTEKKLHTENVQFRREDRKVPVVLPCTVFDHPGLYRFKYRISNGKYAAFISKTLTLNWGDIRIESPTNHTALTRLDNIRILHNRQCWPRKSRDAVQLYYIKDNGERILVEKKYVRKLSSRKKESSRSWVRMGFPCRVFDTQGIYVLEYWAASANKTLSTSRALHVHWARPTLKLLASQIFPCKKSFSVSIEPLKCQSVSRNDDVLLRDKFSETIISQRPVTQDYTAVFFPCSSFKDYVDEYCFDYMAYSTLTKDKARVASECVQTHAPVYWRVTKAFIWRDPTDFTDKKLIFANKALLKVFGIITLRKLEGERTSKERSRAKRIIVSHPAALDLGHINFTTSTSNYGGWSTWSSWGLCSTSCGEGKQHRYRYCSSVRTSNNRKSKCTGNSLMSRSCALNPCPGSTCPCGCQLKEPEGMITSSPQLFSRVGSFSCTWLISLPKGSTVRLSFDALKLNGDSIIIRDGVDSSAPKITIIKDSNHKLGEPITSTGNNMYIFYKHNGDWINGTRRGFTASYRQVDQNTGTISVYRRKKLGNEELIFLAVFIFAVIIFGLILFVVFTKIRRRHENLRKSASSGSSSTSECTLRSMGTPSPIDDDASSNEAFKGFQTFQNYPRRSSHRKKTRRTEFLCDADRVPRCTCGEISELDSASGSNSASDFSPVRVLRDAERHVVLEEIPCECPDCLRFDRYSAGVSREFRAPEKKYYGDWMREEMQPHINNFHFPDERMYSDPCKSFV</sequence>
<keyword evidence="4" id="KW-0812">Transmembrane</keyword>
<dbReference type="Pfam" id="PF00090">
    <property type="entry name" value="TSP_1"/>
    <property type="match status" value="1"/>
</dbReference>
<dbReference type="EMBL" id="JARQWQ010000090">
    <property type="protein sequence ID" value="KAK2552145.1"/>
    <property type="molecule type" value="Genomic_DNA"/>
</dbReference>
<feature type="transmembrane region" description="Helical" evidence="4">
    <location>
        <begin position="650"/>
        <end position="672"/>
    </location>
</feature>
<dbReference type="AlphaFoldDB" id="A0AAD9Q0M3"/>
<dbReference type="SMART" id="SM00042">
    <property type="entry name" value="CUB"/>
    <property type="match status" value="1"/>
</dbReference>
<dbReference type="PANTHER" id="PTHR16311:SF3">
    <property type="entry name" value="THROMBOSPONDIN TYPE-1 DOMAIN-CONTAINING PROTEIN 1"/>
    <property type="match status" value="1"/>
</dbReference>
<evidence type="ECO:0000256" key="1">
    <source>
        <dbReference type="ARBA" id="ARBA00023157"/>
    </source>
</evidence>
<name>A0AAD9Q0M3_ACRCE</name>
<comment type="caution">
    <text evidence="2">Lacks conserved residue(s) required for the propagation of feature annotation.</text>
</comment>
<dbReference type="InterPro" id="IPR036383">
    <property type="entry name" value="TSP1_rpt_sf"/>
</dbReference>
<proteinExistence type="predicted"/>
<feature type="compositionally biased region" description="Low complexity" evidence="3">
    <location>
        <begin position="684"/>
        <end position="693"/>
    </location>
</feature>
<dbReference type="PROSITE" id="PS50092">
    <property type="entry name" value="TSP1"/>
    <property type="match status" value="1"/>
</dbReference>
<dbReference type="PANTHER" id="PTHR16311">
    <property type="entry name" value="THROMBOSPONDIN TYPE I DOMAIN-CONTAINING 1"/>
    <property type="match status" value="1"/>
</dbReference>
<keyword evidence="6" id="KW-0482">Metalloprotease</keyword>
<keyword evidence="4" id="KW-0472">Membrane</keyword>
<feature type="region of interest" description="Disordered" evidence="3">
    <location>
        <begin position="681"/>
        <end position="709"/>
    </location>
</feature>
<dbReference type="InterPro" id="IPR035914">
    <property type="entry name" value="Sperma_CUB_dom_sf"/>
</dbReference>
<comment type="caution">
    <text evidence="6">The sequence shown here is derived from an EMBL/GenBank/DDBJ whole genome shotgun (WGS) entry which is preliminary data.</text>
</comment>
<dbReference type="PROSITE" id="PS01180">
    <property type="entry name" value="CUB"/>
    <property type="match status" value="1"/>
</dbReference>
<dbReference type="CDD" id="cd00041">
    <property type="entry name" value="CUB"/>
    <property type="match status" value="1"/>
</dbReference>
<keyword evidence="4" id="KW-1133">Transmembrane helix</keyword>
<protein>
    <submittedName>
        <fullName evidence="6">A disintegrin and metalloproteinase with thrombospondin motifs 5</fullName>
    </submittedName>
</protein>
<dbReference type="SMART" id="SM00209">
    <property type="entry name" value="TSP1"/>
    <property type="match status" value="1"/>
</dbReference>
<organism evidence="6 7">
    <name type="scientific">Acropora cervicornis</name>
    <name type="common">Staghorn coral</name>
    <dbReference type="NCBI Taxonomy" id="6130"/>
    <lineage>
        <taxon>Eukaryota</taxon>
        <taxon>Metazoa</taxon>
        <taxon>Cnidaria</taxon>
        <taxon>Anthozoa</taxon>
        <taxon>Hexacorallia</taxon>
        <taxon>Scleractinia</taxon>
        <taxon>Astrocoeniina</taxon>
        <taxon>Acroporidae</taxon>
        <taxon>Acropora</taxon>
    </lineage>
</organism>
<reference evidence="6" key="1">
    <citation type="journal article" date="2023" name="G3 (Bethesda)">
        <title>Whole genome assembly and annotation of the endangered Caribbean coral Acropora cervicornis.</title>
        <authorList>
            <person name="Selwyn J.D."/>
            <person name="Vollmer S.V."/>
        </authorList>
    </citation>
    <scope>NUCLEOTIDE SEQUENCE</scope>
    <source>
        <strain evidence="6">K2</strain>
    </source>
</reference>
<keyword evidence="6" id="KW-0645">Protease</keyword>
<feature type="domain" description="CUB" evidence="5">
    <location>
        <begin position="519"/>
        <end position="630"/>
    </location>
</feature>
<dbReference type="GO" id="GO:0071944">
    <property type="term" value="C:cell periphery"/>
    <property type="evidence" value="ECO:0007669"/>
    <property type="project" value="TreeGrafter"/>
</dbReference>
<dbReference type="Proteomes" id="UP001249851">
    <property type="component" value="Unassembled WGS sequence"/>
</dbReference>
<evidence type="ECO:0000256" key="2">
    <source>
        <dbReference type="PROSITE-ProRule" id="PRU00059"/>
    </source>
</evidence>
<accession>A0AAD9Q0M3</accession>
<dbReference type="InterPro" id="IPR038877">
    <property type="entry name" value="THSD1"/>
</dbReference>
<evidence type="ECO:0000313" key="6">
    <source>
        <dbReference type="EMBL" id="KAK2552145.1"/>
    </source>
</evidence>
<dbReference type="GO" id="GO:0008237">
    <property type="term" value="F:metallopeptidase activity"/>
    <property type="evidence" value="ECO:0007669"/>
    <property type="project" value="UniProtKB-KW"/>
</dbReference>
<dbReference type="Gene3D" id="2.20.100.10">
    <property type="entry name" value="Thrombospondin type-1 (TSP1) repeat"/>
    <property type="match status" value="1"/>
</dbReference>
<evidence type="ECO:0000256" key="3">
    <source>
        <dbReference type="SAM" id="MobiDB-lite"/>
    </source>
</evidence>
<gene>
    <name evidence="6" type="ORF">P5673_026902</name>
</gene>
<keyword evidence="6" id="KW-0378">Hydrolase</keyword>
<reference evidence="6" key="2">
    <citation type="journal article" date="2023" name="Science">
        <title>Genomic signatures of disease resistance in endangered staghorn corals.</title>
        <authorList>
            <person name="Vollmer S.V."/>
            <person name="Selwyn J.D."/>
            <person name="Despard B.A."/>
            <person name="Roesel C.L."/>
        </authorList>
    </citation>
    <scope>NUCLEOTIDE SEQUENCE</scope>
    <source>
        <strain evidence="6">K2</strain>
    </source>
</reference>